<dbReference type="EnsemblProtists" id="EOD30023">
    <property type="protein sequence ID" value="EOD30023"/>
    <property type="gene ID" value="EMIHUDRAFT_462907"/>
</dbReference>
<dbReference type="HOGENOM" id="CLU_1067271_0_0_1"/>
<dbReference type="Proteomes" id="UP000013827">
    <property type="component" value="Unassembled WGS sequence"/>
</dbReference>
<sequence length="261" mass="28219">MPLARRGALACAALLAAVLAGQPIEELIERAVTWANPMSDRSSDWLVLKYDVLSALVPFTNRVRWSSDRAHDTMHAALWNGSAYDVQVTNRLLWNRTRHLAPERVLDAGCGWGGTVFFLAEARRRAAQGDAGAAVTATYDGLTLSTTQAATAARTATAKGLAGSCRFVAALEQASLSLTSTVDLGEEYGLRHRPWATLLPPCWLATLLPCWLLLRAAHLLSLPLPLTTPEAYLSSYVGGLAREILLRDGAIAYTALEARRP</sequence>
<dbReference type="Gene3D" id="3.40.50.150">
    <property type="entry name" value="Vaccinia Virus protein VP39"/>
    <property type="match status" value="1"/>
</dbReference>
<protein>
    <recommendedName>
        <fullName evidence="4">Methyltransferase domain-containing protein</fullName>
    </recommendedName>
</protein>
<reference evidence="2" key="2">
    <citation type="submission" date="2024-10" db="UniProtKB">
        <authorList>
            <consortium name="EnsemblProtists"/>
        </authorList>
    </citation>
    <scope>IDENTIFICATION</scope>
</reference>
<organism evidence="2 3">
    <name type="scientific">Emiliania huxleyi (strain CCMP1516)</name>
    <dbReference type="NCBI Taxonomy" id="280463"/>
    <lineage>
        <taxon>Eukaryota</taxon>
        <taxon>Haptista</taxon>
        <taxon>Haptophyta</taxon>
        <taxon>Prymnesiophyceae</taxon>
        <taxon>Isochrysidales</taxon>
        <taxon>Noelaerhabdaceae</taxon>
        <taxon>Emiliania</taxon>
    </lineage>
</organism>
<dbReference type="RefSeq" id="XP_005782452.1">
    <property type="nucleotide sequence ID" value="XM_005782395.1"/>
</dbReference>
<accession>A0A0D3K2N8</accession>
<name>A0A0D3K2N8_EMIH1</name>
<dbReference type="KEGG" id="ehx:EMIHUDRAFT_462907"/>
<reference evidence="3" key="1">
    <citation type="journal article" date="2013" name="Nature">
        <title>Pan genome of the phytoplankton Emiliania underpins its global distribution.</title>
        <authorList>
            <person name="Read B.A."/>
            <person name="Kegel J."/>
            <person name="Klute M.J."/>
            <person name="Kuo A."/>
            <person name="Lefebvre S.C."/>
            <person name="Maumus F."/>
            <person name="Mayer C."/>
            <person name="Miller J."/>
            <person name="Monier A."/>
            <person name="Salamov A."/>
            <person name="Young J."/>
            <person name="Aguilar M."/>
            <person name="Claverie J.M."/>
            <person name="Frickenhaus S."/>
            <person name="Gonzalez K."/>
            <person name="Herman E.K."/>
            <person name="Lin Y.C."/>
            <person name="Napier J."/>
            <person name="Ogata H."/>
            <person name="Sarno A.F."/>
            <person name="Shmutz J."/>
            <person name="Schroeder D."/>
            <person name="de Vargas C."/>
            <person name="Verret F."/>
            <person name="von Dassow P."/>
            <person name="Valentin K."/>
            <person name="Van de Peer Y."/>
            <person name="Wheeler G."/>
            <person name="Dacks J.B."/>
            <person name="Delwiche C.F."/>
            <person name="Dyhrman S.T."/>
            <person name="Glockner G."/>
            <person name="John U."/>
            <person name="Richards T."/>
            <person name="Worden A.Z."/>
            <person name="Zhang X."/>
            <person name="Grigoriev I.V."/>
            <person name="Allen A.E."/>
            <person name="Bidle K."/>
            <person name="Borodovsky M."/>
            <person name="Bowler C."/>
            <person name="Brownlee C."/>
            <person name="Cock J.M."/>
            <person name="Elias M."/>
            <person name="Gladyshev V.N."/>
            <person name="Groth M."/>
            <person name="Guda C."/>
            <person name="Hadaegh A."/>
            <person name="Iglesias-Rodriguez M.D."/>
            <person name="Jenkins J."/>
            <person name="Jones B.M."/>
            <person name="Lawson T."/>
            <person name="Leese F."/>
            <person name="Lindquist E."/>
            <person name="Lobanov A."/>
            <person name="Lomsadze A."/>
            <person name="Malik S.B."/>
            <person name="Marsh M.E."/>
            <person name="Mackinder L."/>
            <person name="Mock T."/>
            <person name="Mueller-Roeber B."/>
            <person name="Pagarete A."/>
            <person name="Parker M."/>
            <person name="Probert I."/>
            <person name="Quesneville H."/>
            <person name="Raines C."/>
            <person name="Rensing S.A."/>
            <person name="Riano-Pachon D.M."/>
            <person name="Richier S."/>
            <person name="Rokitta S."/>
            <person name="Shiraiwa Y."/>
            <person name="Soanes D.M."/>
            <person name="van der Giezen M."/>
            <person name="Wahlund T.M."/>
            <person name="Williams B."/>
            <person name="Wilson W."/>
            <person name="Wolfe G."/>
            <person name="Wurch L.L."/>
        </authorList>
    </citation>
    <scope>NUCLEOTIDE SEQUENCE</scope>
</reference>
<evidence type="ECO:0000313" key="2">
    <source>
        <dbReference type="EnsemblProtists" id="EOD30023"/>
    </source>
</evidence>
<dbReference type="PaxDb" id="2903-EOD30023"/>
<evidence type="ECO:0000313" key="3">
    <source>
        <dbReference type="Proteomes" id="UP000013827"/>
    </source>
</evidence>
<feature type="chain" id="PRO_5044265025" description="Methyltransferase domain-containing protein" evidence="1">
    <location>
        <begin position="21"/>
        <end position="261"/>
    </location>
</feature>
<dbReference type="AlphaFoldDB" id="A0A0D3K2N8"/>
<feature type="signal peptide" evidence="1">
    <location>
        <begin position="1"/>
        <end position="20"/>
    </location>
</feature>
<proteinExistence type="predicted"/>
<keyword evidence="3" id="KW-1185">Reference proteome</keyword>
<evidence type="ECO:0000256" key="1">
    <source>
        <dbReference type="SAM" id="SignalP"/>
    </source>
</evidence>
<dbReference type="SUPFAM" id="SSF53335">
    <property type="entry name" value="S-adenosyl-L-methionine-dependent methyltransferases"/>
    <property type="match status" value="1"/>
</dbReference>
<evidence type="ECO:0008006" key="4">
    <source>
        <dbReference type="Google" id="ProtNLM"/>
    </source>
</evidence>
<keyword evidence="1" id="KW-0732">Signal</keyword>
<dbReference type="GeneID" id="17275297"/>
<dbReference type="InterPro" id="IPR029063">
    <property type="entry name" value="SAM-dependent_MTases_sf"/>
</dbReference>